<dbReference type="InterPro" id="IPR013249">
    <property type="entry name" value="RNA_pol_sigma70_r4_t2"/>
</dbReference>
<dbReference type="EMBL" id="PDEQ01000004">
    <property type="protein sequence ID" value="PEN13510.1"/>
    <property type="molecule type" value="Genomic_DNA"/>
</dbReference>
<evidence type="ECO:0000313" key="8">
    <source>
        <dbReference type="Proteomes" id="UP000220102"/>
    </source>
</evidence>
<keyword evidence="4" id="KW-0804">Transcription</keyword>
<dbReference type="PANTHER" id="PTHR43133">
    <property type="entry name" value="RNA POLYMERASE ECF-TYPE SIGMA FACTO"/>
    <property type="match status" value="1"/>
</dbReference>
<evidence type="ECO:0000256" key="3">
    <source>
        <dbReference type="ARBA" id="ARBA00023082"/>
    </source>
</evidence>
<dbReference type="Pfam" id="PF04542">
    <property type="entry name" value="Sigma70_r2"/>
    <property type="match status" value="1"/>
</dbReference>
<dbReference type="Proteomes" id="UP000220102">
    <property type="component" value="Unassembled WGS sequence"/>
</dbReference>
<dbReference type="InterPro" id="IPR014284">
    <property type="entry name" value="RNA_pol_sigma-70_dom"/>
</dbReference>
<dbReference type="SUPFAM" id="SSF88659">
    <property type="entry name" value="Sigma3 and sigma4 domains of RNA polymerase sigma factors"/>
    <property type="match status" value="1"/>
</dbReference>
<dbReference type="GO" id="GO:0016987">
    <property type="term" value="F:sigma factor activity"/>
    <property type="evidence" value="ECO:0007669"/>
    <property type="project" value="UniProtKB-KW"/>
</dbReference>
<dbReference type="InterPro" id="IPR007627">
    <property type="entry name" value="RNA_pol_sigma70_r2"/>
</dbReference>
<dbReference type="PANTHER" id="PTHR43133:SF46">
    <property type="entry name" value="RNA POLYMERASE SIGMA-70 FACTOR ECF SUBFAMILY"/>
    <property type="match status" value="1"/>
</dbReference>
<dbReference type="InterPro" id="IPR039425">
    <property type="entry name" value="RNA_pol_sigma-70-like"/>
</dbReference>
<evidence type="ECO:0000256" key="2">
    <source>
        <dbReference type="ARBA" id="ARBA00023015"/>
    </source>
</evidence>
<comment type="similarity">
    <text evidence="1">Belongs to the sigma-70 factor family. ECF subfamily.</text>
</comment>
<organism evidence="7 8">
    <name type="scientific">Longibacter salinarum</name>
    <dbReference type="NCBI Taxonomy" id="1850348"/>
    <lineage>
        <taxon>Bacteria</taxon>
        <taxon>Pseudomonadati</taxon>
        <taxon>Rhodothermota</taxon>
        <taxon>Rhodothermia</taxon>
        <taxon>Rhodothermales</taxon>
        <taxon>Salisaetaceae</taxon>
        <taxon>Longibacter</taxon>
    </lineage>
</organism>
<dbReference type="InterPro" id="IPR013325">
    <property type="entry name" value="RNA_pol_sigma_r2"/>
</dbReference>
<gene>
    <name evidence="7" type="ORF">CRI94_09345</name>
</gene>
<dbReference type="InterPro" id="IPR013324">
    <property type="entry name" value="RNA_pol_sigma_r3/r4-like"/>
</dbReference>
<dbReference type="Gene3D" id="1.10.10.10">
    <property type="entry name" value="Winged helix-like DNA-binding domain superfamily/Winged helix DNA-binding domain"/>
    <property type="match status" value="1"/>
</dbReference>
<keyword evidence="8" id="KW-1185">Reference proteome</keyword>
<dbReference type="AlphaFoldDB" id="A0A2A8CY06"/>
<dbReference type="Gene3D" id="1.10.1740.10">
    <property type="match status" value="1"/>
</dbReference>
<keyword evidence="2" id="KW-0805">Transcription regulation</keyword>
<reference evidence="7 8" key="1">
    <citation type="submission" date="2017-10" db="EMBL/GenBank/DDBJ databases">
        <title>Draft genome of Longibacter Salinarum.</title>
        <authorList>
            <person name="Goh K.M."/>
            <person name="Shamsir M.S."/>
            <person name="Lim S.W."/>
        </authorList>
    </citation>
    <scope>NUCLEOTIDE SEQUENCE [LARGE SCALE GENOMIC DNA]</scope>
    <source>
        <strain evidence="7 8">KCTC 52045</strain>
    </source>
</reference>
<evidence type="ECO:0000313" key="7">
    <source>
        <dbReference type="EMBL" id="PEN13510.1"/>
    </source>
</evidence>
<dbReference type="GO" id="GO:0006352">
    <property type="term" value="P:DNA-templated transcription initiation"/>
    <property type="evidence" value="ECO:0007669"/>
    <property type="project" value="InterPro"/>
</dbReference>
<dbReference type="OrthoDB" id="1524077at2"/>
<dbReference type="SUPFAM" id="SSF88946">
    <property type="entry name" value="Sigma2 domain of RNA polymerase sigma factors"/>
    <property type="match status" value="1"/>
</dbReference>
<evidence type="ECO:0000256" key="4">
    <source>
        <dbReference type="ARBA" id="ARBA00023163"/>
    </source>
</evidence>
<evidence type="ECO:0000259" key="6">
    <source>
        <dbReference type="Pfam" id="PF08281"/>
    </source>
</evidence>
<comment type="caution">
    <text evidence="7">The sequence shown here is derived from an EMBL/GenBank/DDBJ whole genome shotgun (WGS) entry which is preliminary data.</text>
</comment>
<protein>
    <submittedName>
        <fullName evidence="7">RNA polymerase sigma-70 factor</fullName>
    </submittedName>
</protein>
<evidence type="ECO:0000259" key="5">
    <source>
        <dbReference type="Pfam" id="PF04542"/>
    </source>
</evidence>
<sequence>MSPTTALGLVLLGLALRDGPEAQELARQIREGDQEAFRAFFDRHHGRLFGYICSRGVPESDAADIVQNAFVYVWTHRSKIDPDRSLRSYLFRIGYTRTLNFFRDRDETPDVDLDLQPDSSTRSPEAETQVSLLRETVDAAIETLPERRRAAFRLCFLEGLSYREAAEALDVTRKTIENHVSHALRDLREALDGFEM</sequence>
<dbReference type="RefSeq" id="WP_098075432.1">
    <property type="nucleotide sequence ID" value="NZ_PDEQ01000004.1"/>
</dbReference>
<dbReference type="CDD" id="cd06171">
    <property type="entry name" value="Sigma70_r4"/>
    <property type="match status" value="1"/>
</dbReference>
<dbReference type="Pfam" id="PF08281">
    <property type="entry name" value="Sigma70_r4_2"/>
    <property type="match status" value="1"/>
</dbReference>
<dbReference type="GO" id="GO:0003677">
    <property type="term" value="F:DNA binding"/>
    <property type="evidence" value="ECO:0007669"/>
    <property type="project" value="InterPro"/>
</dbReference>
<dbReference type="InterPro" id="IPR036388">
    <property type="entry name" value="WH-like_DNA-bd_sf"/>
</dbReference>
<keyword evidence="3" id="KW-0731">Sigma factor</keyword>
<evidence type="ECO:0000256" key="1">
    <source>
        <dbReference type="ARBA" id="ARBA00010641"/>
    </source>
</evidence>
<dbReference type="NCBIfam" id="TIGR02937">
    <property type="entry name" value="sigma70-ECF"/>
    <property type="match status" value="1"/>
</dbReference>
<feature type="domain" description="RNA polymerase sigma-70 region 2" evidence="5">
    <location>
        <begin position="41"/>
        <end position="106"/>
    </location>
</feature>
<feature type="domain" description="RNA polymerase sigma factor 70 region 4 type 2" evidence="6">
    <location>
        <begin position="135"/>
        <end position="187"/>
    </location>
</feature>
<name>A0A2A8CY06_9BACT</name>
<proteinExistence type="inferred from homology"/>
<accession>A0A2A8CY06</accession>